<reference evidence="11 12" key="1">
    <citation type="submission" date="2021-04" db="EMBL/GenBank/DDBJ databases">
        <authorList>
            <person name="Bliznina A."/>
        </authorList>
    </citation>
    <scope>NUCLEOTIDE SEQUENCE [LARGE SCALE GENOMIC DNA]</scope>
</reference>
<keyword evidence="4 9" id="KW-0812">Transmembrane</keyword>
<evidence type="ECO:0000256" key="8">
    <source>
        <dbReference type="ARBA" id="ARBA00023136"/>
    </source>
</evidence>
<evidence type="ECO:0000256" key="3">
    <source>
        <dbReference type="ARBA" id="ARBA00022448"/>
    </source>
</evidence>
<accession>A0ABN7SUS8</accession>
<dbReference type="EMBL" id="OU015566">
    <property type="protein sequence ID" value="CAG5105294.1"/>
    <property type="molecule type" value="Genomic_DNA"/>
</dbReference>
<name>A0ABN7SUS8_OIKDI</name>
<evidence type="ECO:0000256" key="10">
    <source>
        <dbReference type="RuleBase" id="RU000488"/>
    </source>
</evidence>
<dbReference type="PANTHER" id="PTHR45624">
    <property type="entry name" value="MITOCHONDRIAL BASIC AMINO ACIDS TRANSPORTER-RELATED"/>
    <property type="match status" value="1"/>
</dbReference>
<evidence type="ECO:0000313" key="12">
    <source>
        <dbReference type="Proteomes" id="UP001158576"/>
    </source>
</evidence>
<keyword evidence="3 10" id="KW-0813">Transport</keyword>
<keyword evidence="6" id="KW-1133">Transmembrane helix</keyword>
<dbReference type="InterPro" id="IPR018108">
    <property type="entry name" value="MCP_transmembrane"/>
</dbReference>
<dbReference type="PROSITE" id="PS50920">
    <property type="entry name" value="SOLCAR"/>
    <property type="match status" value="2"/>
</dbReference>
<dbReference type="Pfam" id="PF00153">
    <property type="entry name" value="Mito_carr"/>
    <property type="match status" value="2"/>
</dbReference>
<protein>
    <submittedName>
        <fullName evidence="11">Oidioi.mRNA.OKI2018_I69.chr1.g2000.t1.cds</fullName>
    </submittedName>
</protein>
<dbReference type="InterPro" id="IPR023395">
    <property type="entry name" value="MCP_dom_sf"/>
</dbReference>
<dbReference type="PANTHER" id="PTHR45624:SF10">
    <property type="entry name" value="SLC (SOLUTE CARRIER) HOMOLOG"/>
    <property type="match status" value="1"/>
</dbReference>
<comment type="subcellular location">
    <subcellularLocation>
        <location evidence="1">Mitochondrion membrane</location>
        <topology evidence="1">Multi-pass membrane protein</topology>
    </subcellularLocation>
</comment>
<sequence length="309" mass="34365">MPGTLRRNARISPKYKGALHCFTTILREEKVRGIYKGVTSPLAGIAFMNATIFATYGKTLEHLDKEKALSHWWAGCVAGVAQTCIISPVELIKEKFSPASSYFILKLSKTISKTQMQIQGIGKADTKDYRGWRETCLHIYKHSGYKGFRTVADSKQSINAIKNGFGFGRGITLALVRDIPSFGAFFYTYELLVGKSTNWLNFNGNTGFASKEQLLETSKVIFAGGCAGVNSWIITYPVDVVKTQIQAQHLDQPEHFKGKFRGVTCALEGLKINGFRFFWIGIVPTCIRAFPSNGAVFLTWQTIRSLCSD</sequence>
<keyword evidence="5" id="KW-0677">Repeat</keyword>
<evidence type="ECO:0000313" key="11">
    <source>
        <dbReference type="EMBL" id="CAG5105294.1"/>
    </source>
</evidence>
<keyword evidence="7" id="KW-0496">Mitochondrion</keyword>
<feature type="repeat" description="Solcar" evidence="9">
    <location>
        <begin position="215"/>
        <end position="306"/>
    </location>
</feature>
<gene>
    <name evidence="11" type="ORF">OKIOD_LOCUS10765</name>
</gene>
<keyword evidence="8 9" id="KW-0472">Membrane</keyword>
<keyword evidence="12" id="KW-1185">Reference proteome</keyword>
<organism evidence="11 12">
    <name type="scientific">Oikopleura dioica</name>
    <name type="common">Tunicate</name>
    <dbReference type="NCBI Taxonomy" id="34765"/>
    <lineage>
        <taxon>Eukaryota</taxon>
        <taxon>Metazoa</taxon>
        <taxon>Chordata</taxon>
        <taxon>Tunicata</taxon>
        <taxon>Appendicularia</taxon>
        <taxon>Copelata</taxon>
        <taxon>Oikopleuridae</taxon>
        <taxon>Oikopleura</taxon>
    </lineage>
</organism>
<dbReference type="InterPro" id="IPR050567">
    <property type="entry name" value="Mitochondrial_Carrier"/>
</dbReference>
<evidence type="ECO:0000256" key="2">
    <source>
        <dbReference type="ARBA" id="ARBA00006375"/>
    </source>
</evidence>
<dbReference type="Proteomes" id="UP001158576">
    <property type="component" value="Chromosome 1"/>
</dbReference>
<dbReference type="Gene3D" id="1.50.40.10">
    <property type="entry name" value="Mitochondrial carrier domain"/>
    <property type="match status" value="1"/>
</dbReference>
<evidence type="ECO:0000256" key="9">
    <source>
        <dbReference type="PROSITE-ProRule" id="PRU00282"/>
    </source>
</evidence>
<evidence type="ECO:0000256" key="7">
    <source>
        <dbReference type="ARBA" id="ARBA00023128"/>
    </source>
</evidence>
<evidence type="ECO:0000256" key="6">
    <source>
        <dbReference type="ARBA" id="ARBA00022989"/>
    </source>
</evidence>
<comment type="similarity">
    <text evidence="2 10">Belongs to the mitochondrial carrier (TC 2.A.29) family.</text>
</comment>
<evidence type="ECO:0000256" key="1">
    <source>
        <dbReference type="ARBA" id="ARBA00004225"/>
    </source>
</evidence>
<evidence type="ECO:0000256" key="4">
    <source>
        <dbReference type="ARBA" id="ARBA00022692"/>
    </source>
</evidence>
<evidence type="ECO:0000256" key="5">
    <source>
        <dbReference type="ARBA" id="ARBA00022737"/>
    </source>
</evidence>
<dbReference type="SUPFAM" id="SSF103506">
    <property type="entry name" value="Mitochondrial carrier"/>
    <property type="match status" value="1"/>
</dbReference>
<proteinExistence type="inferred from homology"/>
<feature type="repeat" description="Solcar" evidence="9">
    <location>
        <begin position="1"/>
        <end position="62"/>
    </location>
</feature>